<keyword evidence="3" id="KW-1185">Reference proteome</keyword>
<feature type="region of interest" description="Disordered" evidence="1">
    <location>
        <begin position="1"/>
        <end position="28"/>
    </location>
</feature>
<proteinExistence type="predicted"/>
<dbReference type="EMBL" id="BAAAXF010000059">
    <property type="protein sequence ID" value="GAA3501275.1"/>
    <property type="molecule type" value="Genomic_DNA"/>
</dbReference>
<dbReference type="Proteomes" id="UP001501455">
    <property type="component" value="Unassembled WGS sequence"/>
</dbReference>
<gene>
    <name evidence="2" type="ORF">GCM10019016_083820</name>
</gene>
<accession>A0ABP6U2R6</accession>
<organism evidence="2 3">
    <name type="scientific">Streptomyces prasinosporus</name>
    <dbReference type="NCBI Taxonomy" id="68256"/>
    <lineage>
        <taxon>Bacteria</taxon>
        <taxon>Bacillati</taxon>
        <taxon>Actinomycetota</taxon>
        <taxon>Actinomycetes</taxon>
        <taxon>Kitasatosporales</taxon>
        <taxon>Streptomycetaceae</taxon>
        <taxon>Streptomyces</taxon>
        <taxon>Streptomyces albogriseolus group</taxon>
    </lineage>
</organism>
<evidence type="ECO:0000256" key="1">
    <source>
        <dbReference type="SAM" id="MobiDB-lite"/>
    </source>
</evidence>
<name>A0ABP6U2R6_9ACTN</name>
<comment type="caution">
    <text evidence="2">The sequence shown here is derived from an EMBL/GenBank/DDBJ whole genome shotgun (WGS) entry which is preliminary data.</text>
</comment>
<sequence length="61" mass="7061">MTSRRKAQHGGNDAMPTKVIRSPEGKQRPRDAAWFTLYPRRWTLRAARAVGRRWRSSRPAG</sequence>
<evidence type="ECO:0000313" key="2">
    <source>
        <dbReference type="EMBL" id="GAA3501275.1"/>
    </source>
</evidence>
<evidence type="ECO:0000313" key="3">
    <source>
        <dbReference type="Proteomes" id="UP001501455"/>
    </source>
</evidence>
<reference evidence="3" key="1">
    <citation type="journal article" date="2019" name="Int. J. Syst. Evol. Microbiol.">
        <title>The Global Catalogue of Microorganisms (GCM) 10K type strain sequencing project: providing services to taxonomists for standard genome sequencing and annotation.</title>
        <authorList>
            <consortium name="The Broad Institute Genomics Platform"/>
            <consortium name="The Broad Institute Genome Sequencing Center for Infectious Disease"/>
            <person name="Wu L."/>
            <person name="Ma J."/>
        </authorList>
    </citation>
    <scope>NUCLEOTIDE SEQUENCE [LARGE SCALE GENOMIC DNA]</scope>
    <source>
        <strain evidence="3">JCM 4816</strain>
    </source>
</reference>
<protein>
    <submittedName>
        <fullName evidence="2">Uncharacterized protein</fullName>
    </submittedName>
</protein>